<protein>
    <recommendedName>
        <fullName evidence="4">Tautomerase</fullName>
        <ecNumber evidence="4">5.3.2.-</ecNumber>
    </recommendedName>
</protein>
<evidence type="ECO:0000256" key="1">
    <source>
        <dbReference type="ARBA" id="ARBA00006723"/>
    </source>
</evidence>
<dbReference type="Proteomes" id="UP000316167">
    <property type="component" value="Unassembled WGS sequence"/>
</dbReference>
<keyword evidence="8" id="KW-1185">Reference proteome</keyword>
<reference evidence="6" key="2">
    <citation type="submission" date="2019-07" db="EMBL/GenBank/DDBJ databases">
        <authorList>
            <person name="Whitman W."/>
            <person name="Huntemann M."/>
            <person name="Clum A."/>
            <person name="Pillay M."/>
            <person name="Palaniappan K."/>
            <person name="Varghese N."/>
            <person name="Mikhailova N."/>
            <person name="Stamatis D."/>
            <person name="Reddy T."/>
            <person name="Daum C."/>
            <person name="Shapiro N."/>
            <person name="Ivanova N."/>
            <person name="Kyrpides N."/>
            <person name="Woyke T."/>
        </authorList>
    </citation>
    <scope>NUCLEOTIDE SEQUENCE</scope>
    <source>
        <strain evidence="6">CGMCC 1.7271</strain>
    </source>
</reference>
<dbReference type="RefSeq" id="WP_144884907.1">
    <property type="nucleotide sequence ID" value="NZ_VLLE01000002.1"/>
</dbReference>
<gene>
    <name evidence="7" type="ORF">IQ13_0980</name>
    <name evidence="6" type="ORF">IQ13_2785</name>
</gene>
<evidence type="ECO:0000256" key="4">
    <source>
        <dbReference type="RuleBase" id="RU362032"/>
    </source>
</evidence>
<reference evidence="6 8" key="1">
    <citation type="journal article" date="2015" name="Stand. Genomic Sci.">
        <title>Genomic Encyclopedia of Bacterial and Archaeal Type Strains, Phase III: the genomes of soil and plant-associated and newly described type strains.</title>
        <authorList>
            <person name="Whitman W.B."/>
            <person name="Woyke T."/>
            <person name="Klenk H.P."/>
            <person name="Zhou Y."/>
            <person name="Lilburn T.G."/>
            <person name="Beck B.J."/>
            <person name="De Vos P."/>
            <person name="Vandamme P."/>
            <person name="Eisen J.A."/>
            <person name="Garrity G."/>
            <person name="Hugenholtz P."/>
            <person name="Kyrpides N.C."/>
        </authorList>
    </citation>
    <scope>NUCLEOTIDE SEQUENCE [LARGE SCALE GENOMIC DNA]</scope>
    <source>
        <strain evidence="6 8">CGMCC 1.7271</strain>
    </source>
</reference>
<keyword evidence="2 4" id="KW-0413">Isomerase</keyword>
<dbReference type="EMBL" id="VLLE01000005">
    <property type="protein sequence ID" value="TWI80116.1"/>
    <property type="molecule type" value="Genomic_DNA"/>
</dbReference>
<dbReference type="Gene3D" id="3.30.429.10">
    <property type="entry name" value="Macrophage Migration Inhibitory Factor"/>
    <property type="match status" value="1"/>
</dbReference>
<comment type="similarity">
    <text evidence="1 4">Belongs to the 4-oxalocrotonate tautomerase family.</text>
</comment>
<feature type="active site" description="Proton acceptor; via imino nitrogen" evidence="3">
    <location>
        <position position="2"/>
    </location>
</feature>
<dbReference type="SUPFAM" id="SSF55331">
    <property type="entry name" value="Tautomerase/MIF"/>
    <property type="match status" value="1"/>
</dbReference>
<organism evidence="6 8">
    <name type="scientific">Lacibacter cauensis</name>
    <dbReference type="NCBI Taxonomy" id="510947"/>
    <lineage>
        <taxon>Bacteria</taxon>
        <taxon>Pseudomonadati</taxon>
        <taxon>Bacteroidota</taxon>
        <taxon>Chitinophagia</taxon>
        <taxon>Chitinophagales</taxon>
        <taxon>Chitinophagaceae</taxon>
        <taxon>Lacibacter</taxon>
    </lineage>
</organism>
<dbReference type="EC" id="5.3.2.-" evidence="4"/>
<dbReference type="InterPro" id="IPR014347">
    <property type="entry name" value="Tautomerase/MIF_sf"/>
</dbReference>
<name>A0A562SH23_9BACT</name>
<evidence type="ECO:0000313" key="7">
    <source>
        <dbReference type="EMBL" id="TWI85811.1"/>
    </source>
</evidence>
<dbReference type="PANTHER" id="PTHR35530:SF1">
    <property type="entry name" value="2-HYDROXYMUCONATE TAUTOMERASE"/>
    <property type="match status" value="1"/>
</dbReference>
<comment type="caution">
    <text evidence="6">The sequence shown here is derived from an EMBL/GenBank/DDBJ whole genome shotgun (WGS) entry which is preliminary data.</text>
</comment>
<dbReference type="InterPro" id="IPR004370">
    <property type="entry name" value="4-OT-like_dom"/>
</dbReference>
<evidence type="ECO:0000256" key="2">
    <source>
        <dbReference type="ARBA" id="ARBA00023235"/>
    </source>
</evidence>
<accession>A0A562SH23</accession>
<proteinExistence type="inferred from homology"/>
<dbReference type="NCBIfam" id="TIGR00013">
    <property type="entry name" value="taut"/>
    <property type="match status" value="1"/>
</dbReference>
<feature type="domain" description="4-oxalocrotonate tautomerase-like" evidence="5">
    <location>
        <begin position="2"/>
        <end position="60"/>
    </location>
</feature>
<evidence type="ECO:0000259" key="5">
    <source>
        <dbReference type="Pfam" id="PF01361"/>
    </source>
</evidence>
<dbReference type="OrthoDB" id="9799841at2"/>
<sequence length="73" mass="8248">MPFIQIDVTRDGVTKAQKQELILGATQLLKDVLNKDFSLTHVIIREIDSDNWGLAGEQVTEIRKQINKQSNNA</sequence>
<evidence type="ECO:0000256" key="3">
    <source>
        <dbReference type="PIRSR" id="PIRSR618191-1"/>
    </source>
</evidence>
<evidence type="ECO:0000313" key="6">
    <source>
        <dbReference type="EMBL" id="TWI80116.1"/>
    </source>
</evidence>
<dbReference type="PANTHER" id="PTHR35530">
    <property type="entry name" value="TAUTOMERASE-RELATED"/>
    <property type="match status" value="1"/>
</dbReference>
<dbReference type="Pfam" id="PF01361">
    <property type="entry name" value="Tautomerase"/>
    <property type="match status" value="1"/>
</dbReference>
<evidence type="ECO:0000313" key="8">
    <source>
        <dbReference type="Proteomes" id="UP000316167"/>
    </source>
</evidence>
<dbReference type="GO" id="GO:0016853">
    <property type="term" value="F:isomerase activity"/>
    <property type="evidence" value="ECO:0007669"/>
    <property type="project" value="UniProtKB-UniRule"/>
</dbReference>
<dbReference type="AlphaFoldDB" id="A0A562SH23"/>
<dbReference type="InterPro" id="IPR018191">
    <property type="entry name" value="4-OT"/>
</dbReference>
<dbReference type="EMBL" id="VLLE01000002">
    <property type="protein sequence ID" value="TWI85811.1"/>
    <property type="molecule type" value="Genomic_DNA"/>
</dbReference>